<proteinExistence type="inferred from homology"/>
<sequence>MSTALIDADTGEVLQSWEGLTTKGKPGGGGTTPTMATGPEGNHEDRTVFFGNDHAALSAQQSGSTCTMQNADIATCNMSQRRTGGSLWTFTYPTSGGDGINGTHSPTNDAHPFSGGVHDRYDNWFGAPPLAFQLRMNVHYSRNYENAFWNGSSMNFGDGASYFFPLVSLDVTSHEISHGLTEQHSNLAYSGQSSGMNEAFSDMAGEAAEYYDRGSNDWLVGAEIIKNGTALRWMCTPTQDGRSIDNAANYTSSLDVHYSSGVYNKAFCTLARKSTWTTRKAFEVFERANALYWTSNATFNSGACGVESAAGDLGYSSGDVAAAFTAVGVTCQ</sequence>
<comment type="caution">
    <text evidence="12">The sequence shown here is derived from an EMBL/GenBank/DDBJ whole genome shotgun (WGS) entry which is preliminary data.</text>
</comment>
<comment type="subcellular location">
    <subcellularLocation>
        <location evidence="8">Secreted</location>
    </subcellularLocation>
</comment>
<dbReference type="InterPro" id="IPR023612">
    <property type="entry name" value="Peptidase_M4"/>
</dbReference>
<evidence type="ECO:0000256" key="2">
    <source>
        <dbReference type="ARBA" id="ARBA00022670"/>
    </source>
</evidence>
<keyword evidence="6 8" id="KW-0482">Metalloprotease</keyword>
<keyword evidence="4 8" id="KW-0378">Hydrolase</keyword>
<evidence type="ECO:0000256" key="1">
    <source>
        <dbReference type="ARBA" id="ARBA00009388"/>
    </source>
</evidence>
<gene>
    <name evidence="12" type="ORF">NC595_10550</name>
</gene>
<dbReference type="Pfam" id="PF01447">
    <property type="entry name" value="Peptidase_M4"/>
    <property type="match status" value="1"/>
</dbReference>
<evidence type="ECO:0000256" key="5">
    <source>
        <dbReference type="ARBA" id="ARBA00022833"/>
    </source>
</evidence>
<dbReference type="PANTHER" id="PTHR33794">
    <property type="entry name" value="BACILLOLYSIN"/>
    <property type="match status" value="1"/>
</dbReference>
<dbReference type="InterPro" id="IPR050728">
    <property type="entry name" value="Zinc_Metalloprotease_M4"/>
</dbReference>
<dbReference type="InterPro" id="IPR027268">
    <property type="entry name" value="Peptidase_M4/M1_CTD_sf"/>
</dbReference>
<keyword evidence="3" id="KW-0479">Metal-binding</keyword>
<evidence type="ECO:0000313" key="12">
    <source>
        <dbReference type="EMBL" id="MCP1374502.1"/>
    </source>
</evidence>
<dbReference type="EC" id="3.4.24.-" evidence="8"/>
<dbReference type="RefSeq" id="WP_253566268.1">
    <property type="nucleotide sequence ID" value="NZ_JAMZEK010000002.1"/>
</dbReference>
<keyword evidence="13" id="KW-1185">Reference proteome</keyword>
<name>A0ABT1FAU6_9GAMM</name>
<evidence type="ECO:0000256" key="3">
    <source>
        <dbReference type="ARBA" id="ARBA00022723"/>
    </source>
</evidence>
<evidence type="ECO:0000256" key="8">
    <source>
        <dbReference type="RuleBase" id="RU366073"/>
    </source>
</evidence>
<evidence type="ECO:0000313" key="13">
    <source>
        <dbReference type="Proteomes" id="UP001204615"/>
    </source>
</evidence>
<comment type="cofactor">
    <cofactor evidence="8">
        <name>Zn(2+)</name>
        <dbReference type="ChEBI" id="CHEBI:29105"/>
    </cofactor>
</comment>
<feature type="domain" description="Peptidase M4 C-terminal" evidence="11">
    <location>
        <begin position="185"/>
        <end position="329"/>
    </location>
</feature>
<evidence type="ECO:0000256" key="4">
    <source>
        <dbReference type="ARBA" id="ARBA00022801"/>
    </source>
</evidence>
<evidence type="ECO:0000256" key="7">
    <source>
        <dbReference type="ARBA" id="ARBA00023145"/>
    </source>
</evidence>
<dbReference type="PRINTS" id="PR00730">
    <property type="entry name" value="THERMOLYSIN"/>
</dbReference>
<evidence type="ECO:0000256" key="9">
    <source>
        <dbReference type="SAM" id="MobiDB-lite"/>
    </source>
</evidence>
<keyword evidence="7" id="KW-0865">Zymogen</keyword>
<dbReference type="EMBL" id="JAMZEK010000002">
    <property type="protein sequence ID" value="MCP1374502.1"/>
    <property type="molecule type" value="Genomic_DNA"/>
</dbReference>
<evidence type="ECO:0000259" key="10">
    <source>
        <dbReference type="Pfam" id="PF01447"/>
    </source>
</evidence>
<accession>A0ABT1FAU6</accession>
<keyword evidence="5 8" id="KW-0862">Zinc</keyword>
<keyword evidence="8" id="KW-0964">Secreted</keyword>
<dbReference type="InterPro" id="IPR001570">
    <property type="entry name" value="Peptidase_M4_C_domain"/>
</dbReference>
<comment type="similarity">
    <text evidence="1 8">Belongs to the peptidase M4 family.</text>
</comment>
<dbReference type="CDD" id="cd09597">
    <property type="entry name" value="M4_TLP"/>
    <property type="match status" value="1"/>
</dbReference>
<reference evidence="12 13" key="1">
    <citation type="submission" date="2022-06" db="EMBL/GenBank/DDBJ databases">
        <title>Dyella sp. Sa strain:Sa Genome sequencing.</title>
        <authorList>
            <person name="Park S."/>
        </authorList>
    </citation>
    <scope>NUCLEOTIDE SEQUENCE [LARGE SCALE GENOMIC DNA]</scope>
    <source>
        <strain evidence="12 13">Sa</strain>
    </source>
</reference>
<keyword evidence="2 8" id="KW-0645">Protease</keyword>
<evidence type="ECO:0000259" key="11">
    <source>
        <dbReference type="Pfam" id="PF02868"/>
    </source>
</evidence>
<dbReference type="InterPro" id="IPR013856">
    <property type="entry name" value="Peptidase_M4_domain"/>
</dbReference>
<organism evidence="12 13">
    <name type="scientific">Dyella lutea</name>
    <dbReference type="NCBI Taxonomy" id="2950441"/>
    <lineage>
        <taxon>Bacteria</taxon>
        <taxon>Pseudomonadati</taxon>
        <taxon>Pseudomonadota</taxon>
        <taxon>Gammaproteobacteria</taxon>
        <taxon>Lysobacterales</taxon>
        <taxon>Rhodanobacteraceae</taxon>
        <taxon>Dyella</taxon>
    </lineage>
</organism>
<evidence type="ECO:0000256" key="6">
    <source>
        <dbReference type="ARBA" id="ARBA00023049"/>
    </source>
</evidence>
<dbReference type="Proteomes" id="UP001204615">
    <property type="component" value="Unassembled WGS sequence"/>
</dbReference>
<dbReference type="SUPFAM" id="SSF55486">
    <property type="entry name" value="Metalloproteases ('zincins'), catalytic domain"/>
    <property type="match status" value="1"/>
</dbReference>
<dbReference type="Gene3D" id="3.10.170.10">
    <property type="match status" value="1"/>
</dbReference>
<protein>
    <recommendedName>
        <fullName evidence="8">Neutral metalloproteinase</fullName>
        <ecNumber evidence="8">3.4.24.-</ecNumber>
    </recommendedName>
</protein>
<dbReference type="PANTHER" id="PTHR33794:SF1">
    <property type="entry name" value="BACILLOLYSIN"/>
    <property type="match status" value="1"/>
</dbReference>
<dbReference type="Pfam" id="PF02868">
    <property type="entry name" value="Peptidase_M4_C"/>
    <property type="match status" value="1"/>
</dbReference>
<feature type="region of interest" description="Disordered" evidence="9">
    <location>
        <begin position="19"/>
        <end position="39"/>
    </location>
</feature>
<dbReference type="Gene3D" id="1.10.390.10">
    <property type="entry name" value="Neutral Protease Domain 2"/>
    <property type="match status" value="1"/>
</dbReference>
<comment type="function">
    <text evidence="8">Extracellular zinc metalloprotease.</text>
</comment>
<feature type="domain" description="Peptidase M4" evidence="10">
    <location>
        <begin position="53"/>
        <end position="182"/>
    </location>
</feature>